<evidence type="ECO:0000313" key="3">
    <source>
        <dbReference type="EMBL" id="ADI22907.1"/>
    </source>
</evidence>
<keyword evidence="2" id="KW-0812">Transmembrane</keyword>
<feature type="region of interest" description="Disordered" evidence="1">
    <location>
        <begin position="51"/>
        <end position="84"/>
    </location>
</feature>
<dbReference type="Pfam" id="PF07608">
    <property type="entry name" value="DUF1571"/>
    <property type="match status" value="1"/>
</dbReference>
<organism evidence="3">
    <name type="scientific">uncultured Rhizobium sp. HF0500_35F13</name>
    <dbReference type="NCBI Taxonomy" id="723627"/>
    <lineage>
        <taxon>Bacteria</taxon>
        <taxon>Pseudomonadati</taxon>
        <taxon>Pseudomonadota</taxon>
        <taxon>Alphaproteobacteria</taxon>
        <taxon>Hyphomicrobiales</taxon>
        <taxon>Rhizobiaceae</taxon>
        <taxon>Rhizobium/Agrobacterium group</taxon>
        <taxon>Rhizobium</taxon>
        <taxon>environmental samples</taxon>
    </lineage>
</organism>
<evidence type="ECO:0000256" key="1">
    <source>
        <dbReference type="SAM" id="MobiDB-lite"/>
    </source>
</evidence>
<dbReference type="EMBL" id="GU568000">
    <property type="protein sequence ID" value="ADI22907.1"/>
    <property type="molecule type" value="Genomic_DNA"/>
</dbReference>
<protein>
    <recommendedName>
        <fullName evidence="4">DUF1571 domain-containing protein</fullName>
    </recommendedName>
</protein>
<keyword evidence="2" id="KW-1133">Transmembrane helix</keyword>
<keyword evidence="2" id="KW-0472">Membrane</keyword>
<accession>E7C633</accession>
<feature type="transmembrane region" description="Helical" evidence="2">
    <location>
        <begin position="21"/>
        <end position="42"/>
    </location>
</feature>
<sequence>MTDLDQAQQPATSTRRKIARYLLLSLLFVLLSGASLGGIWWWRTSQAVQRTNDKNKKSDKADKKALEKDKLEPTNGGNEREISHPLDPAIDFARHILDKFRSRVHDYSAMMIKQERKEGQLYPRTTMFTKVREQRGNDGQSPQPLSVYVRFDDPPAQRGREVIWVEGQNEGNLIVHEGGLLGFKRLLLEPTGVLAMAGSRYPITDAGIERLLEKMFARTLRDRDSGGQCELQFEEDATFGSCEGVRIVITHPTPDAGFDFYRAEVEIDPENFSYLRYAAYDWPTESEPEGQLIEEYIYRQVQINPGLTDSDFDPDNPLYKFP</sequence>
<evidence type="ECO:0008006" key="4">
    <source>
        <dbReference type="Google" id="ProtNLM"/>
    </source>
</evidence>
<dbReference type="InterPro" id="IPR011465">
    <property type="entry name" value="DUF1571"/>
</dbReference>
<reference evidence="3" key="1">
    <citation type="submission" date="2010-01" db="EMBL/GenBank/DDBJ databases">
        <title>Genome fragments of uncultured bacteria from the North Pacific subtropical Gyre.</title>
        <authorList>
            <person name="Pham V.D."/>
            <person name="Delong E.F."/>
        </authorList>
    </citation>
    <scope>NUCLEOTIDE SEQUENCE</scope>
</reference>
<evidence type="ECO:0000256" key="2">
    <source>
        <dbReference type="SAM" id="Phobius"/>
    </source>
</evidence>
<dbReference type="AlphaFoldDB" id="E7C633"/>
<name>E7C633_9HYPH</name>
<proteinExistence type="predicted"/>